<evidence type="ECO:0000259" key="7">
    <source>
        <dbReference type="Pfam" id="PF01368"/>
    </source>
</evidence>
<dbReference type="InterPro" id="IPR003156">
    <property type="entry name" value="DHHA1_dom"/>
</dbReference>
<keyword evidence="5 10" id="KW-0269">Exonuclease</keyword>
<dbReference type="SUPFAM" id="SSF64182">
    <property type="entry name" value="DHH phosphoesterases"/>
    <property type="match status" value="1"/>
</dbReference>
<organism evidence="10 11">
    <name type="scientific">Salinibacter ruber</name>
    <dbReference type="NCBI Taxonomy" id="146919"/>
    <lineage>
        <taxon>Bacteria</taxon>
        <taxon>Pseudomonadati</taxon>
        <taxon>Rhodothermota</taxon>
        <taxon>Rhodothermia</taxon>
        <taxon>Rhodothermales</taxon>
        <taxon>Salinibacteraceae</taxon>
        <taxon>Salinibacter</taxon>
    </lineage>
</organism>
<evidence type="ECO:0000313" key="10">
    <source>
        <dbReference type="EMBL" id="MCS3953115.1"/>
    </source>
</evidence>
<proteinExistence type="inferred from homology"/>
<evidence type="ECO:0000256" key="1">
    <source>
        <dbReference type="ARBA" id="ARBA00005915"/>
    </source>
</evidence>
<evidence type="ECO:0000259" key="9">
    <source>
        <dbReference type="Pfam" id="PF17768"/>
    </source>
</evidence>
<evidence type="ECO:0000256" key="4">
    <source>
        <dbReference type="ARBA" id="ARBA00022801"/>
    </source>
</evidence>
<dbReference type="AlphaFoldDB" id="A0A9X2UAN0"/>
<comment type="similarity">
    <text evidence="1">Belongs to the RecJ family.</text>
</comment>
<protein>
    <recommendedName>
        <fullName evidence="2">Single-stranded-DNA-specific exonuclease RecJ</fullName>
    </recommendedName>
</protein>
<sequence length="790" mass="85447">MAEWTNPSSPPVPDGLEDLAGGNALVAKLLAQRGIQSVEDARPFFDPAAYDPAPPEALPDLEKGVSRIRSAIERGERVLVWGDFDVDGQTSTALLVEALRELGADVGFHVPHRERESHGVNWEHLEGYLDDGVGVVLTCDTGVSSHRPIRKALDRGVDVVVTDHHDLPSRLPPAEALINPKRLPEGHPLGTLPGVGVAYKFIQKLAEGQNLTEGTGLRPTGYLDLVALGIVADIAVLRGDTRYLLQLGLEKLRETGRPGLQAVMDNANVTREEADEEDIGFRIGPRLNAVGRLGDANVSVPLLTTSDPGEARAIAGDLEELNDRRKLLTAQVFEAARKKLRWEPELLQTAVLVLYGEQWPAGVIGIVAHRLTEKYHKPTILLTSASEEYAQKQSARGESGGKGQEALARGSARSVEDLNITAAIADHADMLQSFGGHPMAAGVTLPKAKIDRFRRLVSRSIVGQKGGEEIVETLQIDSYLSLEELTLQLAEDLRQAAPFGPGNREPVFACRNLRVSGYEEIGSDGGHLKVTVTGPESASREVLWWNAQEEDLPDGIFDLAVTVSTNVFRGERSLQLTWEDFRVRRKETGEETGEARSTEVIGHRGEGGLEDTLRALADRGGAQVWMEACQVDGVGAKSRQELTPCEELVLGTLPPSRSVLEKVLSACEPERIHVVGLSPATAGLEGFTRRLLGLCKHAIRSGKAAPLPKLAAAMGHEERTVRLGLQWLEERGKIQAAETGQKLSIKPGSGSGEADSSLEQALEEALQEARAFRKYALRGEAPLAERPAAK</sequence>
<dbReference type="GO" id="GO:0006281">
    <property type="term" value="P:DNA repair"/>
    <property type="evidence" value="ECO:0007669"/>
    <property type="project" value="InterPro"/>
</dbReference>
<evidence type="ECO:0000256" key="2">
    <source>
        <dbReference type="ARBA" id="ARBA00019841"/>
    </source>
</evidence>
<accession>A0A9X2UAN0</accession>
<dbReference type="InterPro" id="IPR038763">
    <property type="entry name" value="DHH_sf"/>
</dbReference>
<feature type="region of interest" description="Disordered" evidence="6">
    <location>
        <begin position="739"/>
        <end position="760"/>
    </location>
</feature>
<dbReference type="RefSeq" id="WP_259082460.1">
    <property type="nucleotide sequence ID" value="NZ_JANUBB010000016.1"/>
</dbReference>
<dbReference type="Pfam" id="PF02272">
    <property type="entry name" value="DHHA1"/>
    <property type="match status" value="1"/>
</dbReference>
<dbReference type="Pfam" id="PF01368">
    <property type="entry name" value="DHH"/>
    <property type="match status" value="1"/>
</dbReference>
<dbReference type="GO" id="GO:0003676">
    <property type="term" value="F:nucleic acid binding"/>
    <property type="evidence" value="ECO:0007669"/>
    <property type="project" value="InterPro"/>
</dbReference>
<keyword evidence="3" id="KW-0540">Nuclease</keyword>
<dbReference type="Proteomes" id="UP001155010">
    <property type="component" value="Unassembled WGS sequence"/>
</dbReference>
<dbReference type="InterPro" id="IPR001667">
    <property type="entry name" value="DDH_dom"/>
</dbReference>
<gene>
    <name evidence="10" type="ORF">GGP83_003090</name>
</gene>
<dbReference type="InterPro" id="IPR041122">
    <property type="entry name" value="RecJ_OB"/>
</dbReference>
<name>A0A9X2UAN0_9BACT</name>
<evidence type="ECO:0000313" key="11">
    <source>
        <dbReference type="Proteomes" id="UP001155010"/>
    </source>
</evidence>
<dbReference type="PANTHER" id="PTHR30255">
    <property type="entry name" value="SINGLE-STRANDED-DNA-SPECIFIC EXONUCLEASE RECJ"/>
    <property type="match status" value="1"/>
</dbReference>
<dbReference type="Pfam" id="PF17768">
    <property type="entry name" value="RecJ_OB"/>
    <property type="match status" value="1"/>
</dbReference>
<dbReference type="PANTHER" id="PTHR30255:SF2">
    <property type="entry name" value="SINGLE-STRANDED-DNA-SPECIFIC EXONUCLEASE RECJ"/>
    <property type="match status" value="1"/>
</dbReference>
<dbReference type="GO" id="GO:0008409">
    <property type="term" value="F:5'-3' exonuclease activity"/>
    <property type="evidence" value="ECO:0007669"/>
    <property type="project" value="InterPro"/>
</dbReference>
<keyword evidence="4 10" id="KW-0378">Hydrolase</keyword>
<evidence type="ECO:0000256" key="5">
    <source>
        <dbReference type="ARBA" id="ARBA00022839"/>
    </source>
</evidence>
<feature type="domain" description="RecJ OB" evidence="9">
    <location>
        <begin position="476"/>
        <end position="580"/>
    </location>
</feature>
<dbReference type="NCBIfam" id="TIGR00644">
    <property type="entry name" value="recJ"/>
    <property type="match status" value="1"/>
</dbReference>
<dbReference type="Gene3D" id="3.90.1640.30">
    <property type="match status" value="1"/>
</dbReference>
<comment type="caution">
    <text evidence="10">The sequence shown here is derived from an EMBL/GenBank/DDBJ whole genome shotgun (WGS) entry which is preliminary data.</text>
</comment>
<evidence type="ECO:0000256" key="6">
    <source>
        <dbReference type="SAM" id="MobiDB-lite"/>
    </source>
</evidence>
<evidence type="ECO:0000256" key="3">
    <source>
        <dbReference type="ARBA" id="ARBA00022722"/>
    </source>
</evidence>
<dbReference type="InterPro" id="IPR051673">
    <property type="entry name" value="SSDNA_exonuclease_RecJ"/>
</dbReference>
<reference evidence="10" key="1">
    <citation type="submission" date="2022-08" db="EMBL/GenBank/DDBJ databases">
        <title>Genomic Encyclopedia of Type Strains, Phase V (KMG-V): Genome sequencing to study the core and pangenomes of soil and plant-associated prokaryotes.</title>
        <authorList>
            <person name="Whitman W."/>
        </authorList>
    </citation>
    <scope>NUCLEOTIDE SEQUENCE</scope>
    <source>
        <strain evidence="10">SP2017</strain>
    </source>
</reference>
<evidence type="ECO:0000259" key="8">
    <source>
        <dbReference type="Pfam" id="PF02272"/>
    </source>
</evidence>
<dbReference type="Gene3D" id="3.10.310.30">
    <property type="match status" value="1"/>
</dbReference>
<dbReference type="EMBL" id="JANUBB010000016">
    <property type="protein sequence ID" value="MCS3953115.1"/>
    <property type="molecule type" value="Genomic_DNA"/>
</dbReference>
<feature type="domain" description="DHHA1" evidence="8">
    <location>
        <begin position="349"/>
        <end position="460"/>
    </location>
</feature>
<dbReference type="InterPro" id="IPR004610">
    <property type="entry name" value="RecJ"/>
</dbReference>
<feature type="domain" description="DDH" evidence="7">
    <location>
        <begin position="77"/>
        <end position="230"/>
    </location>
</feature>
<dbReference type="GO" id="GO:0006310">
    <property type="term" value="P:DNA recombination"/>
    <property type="evidence" value="ECO:0007669"/>
    <property type="project" value="InterPro"/>
</dbReference>